<dbReference type="PANTHER" id="PTHR31307:SF6">
    <property type="entry name" value="OS01G0718900 PROTEIN"/>
    <property type="match status" value="1"/>
</dbReference>
<dbReference type="GO" id="GO:0005634">
    <property type="term" value="C:nucleus"/>
    <property type="evidence" value="ECO:0007669"/>
    <property type="project" value="TreeGrafter"/>
</dbReference>
<feature type="compositionally biased region" description="Basic and acidic residues" evidence="1">
    <location>
        <begin position="190"/>
        <end position="202"/>
    </location>
</feature>
<evidence type="ECO:0000256" key="1">
    <source>
        <dbReference type="SAM" id="MobiDB-lite"/>
    </source>
</evidence>
<comment type="caution">
    <text evidence="2">The sequence shown here is derived from an EMBL/GenBank/DDBJ whole genome shotgun (WGS) entry which is preliminary data.</text>
</comment>
<feature type="compositionally biased region" description="Acidic residues" evidence="1">
    <location>
        <begin position="353"/>
        <end position="372"/>
    </location>
</feature>
<dbReference type="EMBL" id="AMZH03000096">
    <property type="protein sequence ID" value="RRT85554.1"/>
    <property type="molecule type" value="Genomic_DNA"/>
</dbReference>
<feature type="compositionally biased region" description="Low complexity" evidence="1">
    <location>
        <begin position="129"/>
        <end position="140"/>
    </location>
</feature>
<proteinExistence type="predicted"/>
<feature type="region of interest" description="Disordered" evidence="1">
    <location>
        <begin position="261"/>
        <end position="281"/>
    </location>
</feature>
<dbReference type="InterPro" id="IPR044823">
    <property type="entry name" value="ASIL1/2-like"/>
</dbReference>
<feature type="region of interest" description="Disordered" evidence="1">
    <location>
        <begin position="1"/>
        <end position="151"/>
    </location>
</feature>
<dbReference type="Proteomes" id="UP000287651">
    <property type="component" value="Unassembled WGS sequence"/>
</dbReference>
<reference evidence="2 3" key="1">
    <citation type="journal article" date="2014" name="Agronomy (Basel)">
        <title>A Draft Genome Sequence for Ensete ventricosum, the Drought-Tolerant Tree Against Hunger.</title>
        <authorList>
            <person name="Harrison J."/>
            <person name="Moore K.A."/>
            <person name="Paszkiewicz K."/>
            <person name="Jones T."/>
            <person name="Grant M."/>
            <person name="Ambacheew D."/>
            <person name="Muzemil S."/>
            <person name="Studholme D.J."/>
        </authorList>
    </citation>
    <scope>NUCLEOTIDE SEQUENCE [LARGE SCALE GENOMIC DNA]</scope>
</reference>
<dbReference type="GO" id="GO:0000976">
    <property type="term" value="F:transcription cis-regulatory region binding"/>
    <property type="evidence" value="ECO:0007669"/>
    <property type="project" value="TreeGrafter"/>
</dbReference>
<feature type="region of interest" description="Disordered" evidence="1">
    <location>
        <begin position="188"/>
        <end position="209"/>
    </location>
</feature>
<gene>
    <name evidence="2" type="ORF">B296_00003285</name>
</gene>
<evidence type="ECO:0000313" key="2">
    <source>
        <dbReference type="EMBL" id="RRT85554.1"/>
    </source>
</evidence>
<accession>A0A427BAS7</accession>
<protein>
    <submittedName>
        <fullName evidence="2">Uncharacterized protein</fullName>
    </submittedName>
</protein>
<feature type="region of interest" description="Disordered" evidence="1">
    <location>
        <begin position="343"/>
        <end position="378"/>
    </location>
</feature>
<feature type="compositionally biased region" description="Pro residues" evidence="1">
    <location>
        <begin position="28"/>
        <end position="39"/>
    </location>
</feature>
<sequence>MGDRSCVSLAPRRLLKCPDPTPSLGFSPPLPLPPPPPLPMDDARFPPHPRSKAPFRDLPPPPPFGRRYPDDDEDEEGEEEEEDNEEEHNDLHQPMGDDYDDGSSSESRGKRKRIDELALGFEFAPRVNPEASAPSSKPAARTSTFDLLDPWGDRFAQNGRRSLRADEDSDVAKKVSLASKANRTNAYRGNRFDKYKKEKSSTAEDGNVGSKSVYFKKKDTLMSSPSPLPGRQRLHLFSSSSVYQNRCSGSHEMRDGLGNTRYGDDCDEEYVDSDGLPPKRMNVLRCSDSSFRMLAESIQKFGDIYEKMEIHQRQQMAELERMRKEFQRDFEVQKRQILEKAQEEISKLTEEGRGDDEEDREDKEEDSDDGDSADNLSG</sequence>
<evidence type="ECO:0000313" key="3">
    <source>
        <dbReference type="Proteomes" id="UP000287651"/>
    </source>
</evidence>
<feature type="compositionally biased region" description="Basic and acidic residues" evidence="1">
    <location>
        <begin position="343"/>
        <end position="352"/>
    </location>
</feature>
<name>A0A427BAS7_ENSVE</name>
<feature type="compositionally biased region" description="Acidic residues" evidence="1">
    <location>
        <begin position="70"/>
        <end position="88"/>
    </location>
</feature>
<organism evidence="2 3">
    <name type="scientific">Ensete ventricosum</name>
    <name type="common">Abyssinian banana</name>
    <name type="synonym">Musa ensete</name>
    <dbReference type="NCBI Taxonomy" id="4639"/>
    <lineage>
        <taxon>Eukaryota</taxon>
        <taxon>Viridiplantae</taxon>
        <taxon>Streptophyta</taxon>
        <taxon>Embryophyta</taxon>
        <taxon>Tracheophyta</taxon>
        <taxon>Spermatophyta</taxon>
        <taxon>Magnoliopsida</taxon>
        <taxon>Liliopsida</taxon>
        <taxon>Zingiberales</taxon>
        <taxon>Musaceae</taxon>
        <taxon>Ensete</taxon>
    </lineage>
</organism>
<dbReference type="PANTHER" id="PTHR31307">
    <property type="entry name" value="TRIHELIX TRANSCRIPTION FACTOR ASIL2"/>
    <property type="match status" value="1"/>
</dbReference>
<dbReference type="AlphaFoldDB" id="A0A427BAS7"/>